<dbReference type="PANTHER" id="PTHR31465:SF9">
    <property type="entry name" value="SPHINGOID LONG-CHAIN BASE TRANSPORTER RSB1"/>
    <property type="match status" value="1"/>
</dbReference>
<keyword evidence="2 5" id="KW-0812">Transmembrane</keyword>
<evidence type="ECO:0000256" key="3">
    <source>
        <dbReference type="ARBA" id="ARBA00022989"/>
    </source>
</evidence>
<keyword evidence="4 5" id="KW-0472">Membrane</keyword>
<evidence type="ECO:0008006" key="8">
    <source>
        <dbReference type="Google" id="ProtNLM"/>
    </source>
</evidence>
<feature type="transmembrane region" description="Helical" evidence="5">
    <location>
        <begin position="22"/>
        <end position="40"/>
    </location>
</feature>
<organism evidence="6 7">
    <name type="scientific">Psilocybe cf. subviscida</name>
    <dbReference type="NCBI Taxonomy" id="2480587"/>
    <lineage>
        <taxon>Eukaryota</taxon>
        <taxon>Fungi</taxon>
        <taxon>Dikarya</taxon>
        <taxon>Basidiomycota</taxon>
        <taxon>Agaricomycotina</taxon>
        <taxon>Agaricomycetes</taxon>
        <taxon>Agaricomycetidae</taxon>
        <taxon>Agaricales</taxon>
        <taxon>Agaricineae</taxon>
        <taxon>Strophariaceae</taxon>
        <taxon>Psilocybe</taxon>
    </lineage>
</organism>
<dbReference type="Proteomes" id="UP000567179">
    <property type="component" value="Unassembled WGS sequence"/>
</dbReference>
<feature type="transmembrane region" description="Helical" evidence="5">
    <location>
        <begin position="226"/>
        <end position="244"/>
    </location>
</feature>
<dbReference type="OrthoDB" id="3358017at2759"/>
<feature type="transmembrane region" description="Helical" evidence="5">
    <location>
        <begin position="264"/>
        <end position="282"/>
    </location>
</feature>
<feature type="transmembrane region" description="Helical" evidence="5">
    <location>
        <begin position="170"/>
        <end position="190"/>
    </location>
</feature>
<dbReference type="Pfam" id="PF04479">
    <property type="entry name" value="RTA1"/>
    <property type="match status" value="2"/>
</dbReference>
<keyword evidence="3 5" id="KW-1133">Transmembrane helix</keyword>
<evidence type="ECO:0000256" key="1">
    <source>
        <dbReference type="ARBA" id="ARBA00004141"/>
    </source>
</evidence>
<proteinExistence type="predicted"/>
<comment type="caution">
    <text evidence="6">The sequence shown here is derived from an EMBL/GenBank/DDBJ whole genome shotgun (WGS) entry which is preliminary data.</text>
</comment>
<keyword evidence="7" id="KW-1185">Reference proteome</keyword>
<name>A0A8H5B762_9AGAR</name>
<evidence type="ECO:0000256" key="2">
    <source>
        <dbReference type="ARBA" id="ARBA00022692"/>
    </source>
</evidence>
<evidence type="ECO:0000256" key="5">
    <source>
        <dbReference type="SAM" id="Phobius"/>
    </source>
</evidence>
<dbReference type="GO" id="GO:0005886">
    <property type="term" value="C:plasma membrane"/>
    <property type="evidence" value="ECO:0007669"/>
    <property type="project" value="TreeGrafter"/>
</dbReference>
<dbReference type="PANTHER" id="PTHR31465">
    <property type="entry name" value="PROTEIN RTA1-RELATED"/>
    <property type="match status" value="1"/>
</dbReference>
<feature type="transmembrane region" description="Helical" evidence="5">
    <location>
        <begin position="81"/>
        <end position="107"/>
    </location>
</feature>
<dbReference type="AlphaFoldDB" id="A0A8H5B762"/>
<accession>A0A8H5B762</accession>
<dbReference type="GO" id="GO:0000324">
    <property type="term" value="C:fungal-type vacuole"/>
    <property type="evidence" value="ECO:0007669"/>
    <property type="project" value="TreeGrafter"/>
</dbReference>
<reference evidence="6 7" key="1">
    <citation type="journal article" date="2020" name="ISME J.">
        <title>Uncovering the hidden diversity of litter-decomposition mechanisms in mushroom-forming fungi.</title>
        <authorList>
            <person name="Floudas D."/>
            <person name="Bentzer J."/>
            <person name="Ahren D."/>
            <person name="Johansson T."/>
            <person name="Persson P."/>
            <person name="Tunlid A."/>
        </authorList>
    </citation>
    <scope>NUCLEOTIDE SEQUENCE [LARGE SCALE GENOMIC DNA]</scope>
    <source>
        <strain evidence="6 7">CBS 101986</strain>
    </source>
</reference>
<gene>
    <name evidence="6" type="ORF">D9619_012614</name>
</gene>
<evidence type="ECO:0000313" key="6">
    <source>
        <dbReference type="EMBL" id="KAF5317822.1"/>
    </source>
</evidence>
<dbReference type="InterPro" id="IPR007568">
    <property type="entry name" value="RTA1"/>
</dbReference>
<sequence length="301" mass="33245">MSNHSLETPDPTDQYGYIPSKTIAYIFISLFAVTSVVHTIQAVRSRMWFFLLTAVACGLLEILGWSGRLWSGYNPLLDTPFQIQITCTIIAPTPLLAANFVIFGRIIRKLGAGYSRLRPRMFLQGIGGGLAATAATVEGSTRGGNIMLGGIAFQLGQSTTLKTYLEYMGLILKFTAIIVVFSICMGEYLIRYHHNAPLSGRVVIEDKSSDSEDENARGELTTNLKTMLLVLIFSTTLLFIRAVYRTAELADGWNGRIIHTQVYFNVLDGAMVILAIYVLNFFHPSRLLPSPGKEVHQINSA</sequence>
<dbReference type="EMBL" id="JAACJJ010000032">
    <property type="protein sequence ID" value="KAF5317822.1"/>
    <property type="molecule type" value="Genomic_DNA"/>
</dbReference>
<protein>
    <recommendedName>
        <fullName evidence="8">RTA1-domain-containing protein</fullName>
    </recommendedName>
</protein>
<evidence type="ECO:0000313" key="7">
    <source>
        <dbReference type="Proteomes" id="UP000567179"/>
    </source>
</evidence>
<comment type="subcellular location">
    <subcellularLocation>
        <location evidence="1">Membrane</location>
        <topology evidence="1">Multi-pass membrane protein</topology>
    </subcellularLocation>
</comment>
<feature type="transmembrane region" description="Helical" evidence="5">
    <location>
        <begin position="47"/>
        <end position="66"/>
    </location>
</feature>
<evidence type="ECO:0000256" key="4">
    <source>
        <dbReference type="ARBA" id="ARBA00023136"/>
    </source>
</evidence>